<name>A0A381PXA6_9ZZZZ</name>
<dbReference type="InterPro" id="IPR050483">
    <property type="entry name" value="CoA-transferase_III_domain"/>
</dbReference>
<evidence type="ECO:0008006" key="3">
    <source>
        <dbReference type="Google" id="ProtNLM"/>
    </source>
</evidence>
<sequence>VGVLTGYSVVDLSILVQGPQASSMLHDLGADVVKVELPEVGDLGRWLTVAVDDDRSPYVEANNRGKRSVALDLRTQGGKRALFKLVEKADVLIHNFVPGTAEEWGINYDDFLEINPQLIYAAGSTFGPEGPNSRREGADMVGQAEGGIVSVTGHDDGHPTIVGSVISDHLGAQNMITGILAALLHRERTGEGQRIDVSLVGSAIYAQSSEMTYTMLSGKAPGRPNNNHPILRGLVHRCHTSDGYIYLLGVQEHLWNDFARCIGREDLIDDKRFATLVLEPHNMETLRDILDEIFPTRTTDEWEERMRTWGQRYGRVKTYDEVVTDETNLANGYVVEVDHPEYGAISVVGNPIRLSATPTETAVVAPALGQHTEEVLLEAGFTWEDIEQLRADGAY</sequence>
<feature type="non-terminal residue" evidence="2">
    <location>
        <position position="1"/>
    </location>
</feature>
<dbReference type="InterPro" id="IPR023606">
    <property type="entry name" value="CoA-Trfase_III_dom_1_sf"/>
</dbReference>
<dbReference type="Gene3D" id="3.40.50.10540">
    <property type="entry name" value="Crotonobetainyl-coa:carnitine coa-transferase, domain 1"/>
    <property type="match status" value="1"/>
</dbReference>
<evidence type="ECO:0000256" key="1">
    <source>
        <dbReference type="ARBA" id="ARBA00022679"/>
    </source>
</evidence>
<accession>A0A381PXA6</accession>
<dbReference type="InterPro" id="IPR003673">
    <property type="entry name" value="CoA-Trfase_fam_III"/>
</dbReference>
<reference evidence="2" key="1">
    <citation type="submission" date="2018-05" db="EMBL/GenBank/DDBJ databases">
        <authorList>
            <person name="Lanie J.A."/>
            <person name="Ng W.-L."/>
            <person name="Kazmierczak K.M."/>
            <person name="Andrzejewski T.M."/>
            <person name="Davidsen T.M."/>
            <person name="Wayne K.J."/>
            <person name="Tettelin H."/>
            <person name="Glass J.I."/>
            <person name="Rusch D."/>
            <person name="Podicherti R."/>
            <person name="Tsui H.-C.T."/>
            <person name="Winkler M.E."/>
        </authorList>
    </citation>
    <scope>NUCLEOTIDE SEQUENCE</scope>
</reference>
<evidence type="ECO:0000313" key="2">
    <source>
        <dbReference type="EMBL" id="SUZ71218.1"/>
    </source>
</evidence>
<dbReference type="PANTHER" id="PTHR48207">
    <property type="entry name" value="SUCCINATE--HYDROXYMETHYLGLUTARATE COA-TRANSFERASE"/>
    <property type="match status" value="1"/>
</dbReference>
<keyword evidence="1" id="KW-0808">Transferase</keyword>
<dbReference type="PANTHER" id="PTHR48207:SF3">
    <property type="entry name" value="SUCCINATE--HYDROXYMETHYLGLUTARATE COA-TRANSFERASE"/>
    <property type="match status" value="1"/>
</dbReference>
<dbReference type="SUPFAM" id="SSF89796">
    <property type="entry name" value="CoA-transferase family III (CaiB/BaiF)"/>
    <property type="match status" value="1"/>
</dbReference>
<organism evidence="2">
    <name type="scientific">marine metagenome</name>
    <dbReference type="NCBI Taxonomy" id="408172"/>
    <lineage>
        <taxon>unclassified sequences</taxon>
        <taxon>metagenomes</taxon>
        <taxon>ecological metagenomes</taxon>
    </lineage>
</organism>
<dbReference type="InterPro" id="IPR044855">
    <property type="entry name" value="CoA-Trfase_III_dom3_sf"/>
</dbReference>
<dbReference type="GO" id="GO:0008410">
    <property type="term" value="F:CoA-transferase activity"/>
    <property type="evidence" value="ECO:0007669"/>
    <property type="project" value="TreeGrafter"/>
</dbReference>
<protein>
    <recommendedName>
        <fullName evidence="3">Formyl-CoA transferase</fullName>
    </recommendedName>
</protein>
<dbReference type="AlphaFoldDB" id="A0A381PXA6"/>
<proteinExistence type="predicted"/>
<dbReference type="EMBL" id="UINC01001115">
    <property type="protein sequence ID" value="SUZ71218.1"/>
    <property type="molecule type" value="Genomic_DNA"/>
</dbReference>
<gene>
    <name evidence="2" type="ORF">METZ01_LOCUS24072</name>
</gene>
<dbReference type="Gene3D" id="3.30.1540.10">
    <property type="entry name" value="formyl-coa transferase, domain 3"/>
    <property type="match status" value="1"/>
</dbReference>
<dbReference type="Pfam" id="PF02515">
    <property type="entry name" value="CoA_transf_3"/>
    <property type="match status" value="1"/>
</dbReference>